<reference evidence="1 2" key="1">
    <citation type="journal article" date="2008" name="Nature">
        <title>The genome of the model beetle and pest Tribolium castaneum.</title>
        <authorList>
            <consortium name="Tribolium Genome Sequencing Consortium"/>
            <person name="Richards S."/>
            <person name="Gibbs R.A."/>
            <person name="Weinstock G.M."/>
            <person name="Brown S.J."/>
            <person name="Denell R."/>
            <person name="Beeman R.W."/>
            <person name="Gibbs R."/>
            <person name="Beeman R.W."/>
            <person name="Brown S.J."/>
            <person name="Bucher G."/>
            <person name="Friedrich M."/>
            <person name="Grimmelikhuijzen C.J."/>
            <person name="Klingler M."/>
            <person name="Lorenzen M."/>
            <person name="Richards S."/>
            <person name="Roth S."/>
            <person name="Schroder R."/>
            <person name="Tautz D."/>
            <person name="Zdobnov E.M."/>
            <person name="Muzny D."/>
            <person name="Gibbs R.A."/>
            <person name="Weinstock G.M."/>
            <person name="Attaway T."/>
            <person name="Bell S."/>
            <person name="Buhay C.J."/>
            <person name="Chandrabose M.N."/>
            <person name="Chavez D."/>
            <person name="Clerk-Blankenburg K.P."/>
            <person name="Cree A."/>
            <person name="Dao M."/>
            <person name="Davis C."/>
            <person name="Chacko J."/>
            <person name="Dinh H."/>
            <person name="Dugan-Rocha S."/>
            <person name="Fowler G."/>
            <person name="Garner T.T."/>
            <person name="Garnes J."/>
            <person name="Gnirke A."/>
            <person name="Hawes A."/>
            <person name="Hernandez J."/>
            <person name="Hines S."/>
            <person name="Holder M."/>
            <person name="Hume J."/>
            <person name="Jhangiani S.N."/>
            <person name="Joshi V."/>
            <person name="Khan Z.M."/>
            <person name="Jackson L."/>
            <person name="Kovar C."/>
            <person name="Kowis A."/>
            <person name="Lee S."/>
            <person name="Lewis L.R."/>
            <person name="Margolis J."/>
            <person name="Morgan M."/>
            <person name="Nazareth L.V."/>
            <person name="Nguyen N."/>
            <person name="Okwuonu G."/>
            <person name="Parker D."/>
            <person name="Richards S."/>
            <person name="Ruiz S.J."/>
            <person name="Santibanez J."/>
            <person name="Savard J."/>
            <person name="Scherer S.E."/>
            <person name="Schneider B."/>
            <person name="Sodergren E."/>
            <person name="Tautz D."/>
            <person name="Vattahil S."/>
            <person name="Villasana D."/>
            <person name="White C.S."/>
            <person name="Wright R."/>
            <person name="Park Y."/>
            <person name="Beeman R.W."/>
            <person name="Lord J."/>
            <person name="Oppert B."/>
            <person name="Lorenzen M."/>
            <person name="Brown S."/>
            <person name="Wang L."/>
            <person name="Savard J."/>
            <person name="Tautz D."/>
            <person name="Richards S."/>
            <person name="Weinstock G."/>
            <person name="Gibbs R.A."/>
            <person name="Liu Y."/>
            <person name="Worley K."/>
            <person name="Weinstock G."/>
            <person name="Elsik C.G."/>
            <person name="Reese J.T."/>
            <person name="Elhaik E."/>
            <person name="Landan G."/>
            <person name="Graur D."/>
            <person name="Arensburger P."/>
            <person name="Atkinson P."/>
            <person name="Beeman R.W."/>
            <person name="Beidler J."/>
            <person name="Brown S.J."/>
            <person name="Demuth J.P."/>
            <person name="Drury D.W."/>
            <person name="Du Y.Z."/>
            <person name="Fujiwara H."/>
            <person name="Lorenzen M."/>
            <person name="Maselli V."/>
            <person name="Osanai M."/>
            <person name="Park Y."/>
            <person name="Robertson H.M."/>
            <person name="Tu Z."/>
            <person name="Wang J.J."/>
            <person name="Wang S."/>
            <person name="Richards S."/>
            <person name="Song H."/>
            <person name="Zhang L."/>
            <person name="Sodergren E."/>
            <person name="Werner D."/>
            <person name="Stanke M."/>
            <person name="Morgenstern B."/>
            <person name="Solovyev V."/>
            <person name="Kosarev P."/>
            <person name="Brown G."/>
            <person name="Chen H.C."/>
            <person name="Ermolaeva O."/>
            <person name="Hlavina W."/>
            <person name="Kapustin Y."/>
            <person name="Kiryutin B."/>
            <person name="Kitts P."/>
            <person name="Maglott D."/>
            <person name="Pruitt K."/>
            <person name="Sapojnikov V."/>
            <person name="Souvorov A."/>
            <person name="Mackey A.J."/>
            <person name="Waterhouse R.M."/>
            <person name="Wyder S."/>
            <person name="Zdobnov E.M."/>
            <person name="Zdobnov E.M."/>
            <person name="Wyder S."/>
            <person name="Kriventseva E.V."/>
            <person name="Kadowaki T."/>
            <person name="Bork P."/>
            <person name="Aranda M."/>
            <person name="Bao R."/>
            <person name="Beermann A."/>
            <person name="Berns N."/>
            <person name="Bolognesi R."/>
            <person name="Bonneton F."/>
            <person name="Bopp D."/>
            <person name="Brown S.J."/>
            <person name="Bucher G."/>
            <person name="Butts T."/>
            <person name="Chaumot A."/>
            <person name="Denell R.E."/>
            <person name="Ferrier D.E."/>
            <person name="Friedrich M."/>
            <person name="Gordon C.M."/>
            <person name="Jindra M."/>
            <person name="Klingler M."/>
            <person name="Lan Q."/>
            <person name="Lattorff H.M."/>
            <person name="Laudet V."/>
            <person name="von Levetsow C."/>
            <person name="Liu Z."/>
            <person name="Lutz R."/>
            <person name="Lynch J.A."/>
            <person name="da Fonseca R.N."/>
            <person name="Posnien N."/>
            <person name="Reuter R."/>
            <person name="Roth S."/>
            <person name="Savard J."/>
            <person name="Schinko J.B."/>
            <person name="Schmitt C."/>
            <person name="Schoppmeier M."/>
            <person name="Schroder R."/>
            <person name="Shippy T.D."/>
            <person name="Simonnet F."/>
            <person name="Marques-Souza H."/>
            <person name="Tautz D."/>
            <person name="Tomoyasu Y."/>
            <person name="Trauner J."/>
            <person name="Van der Zee M."/>
            <person name="Vervoort M."/>
            <person name="Wittkopp N."/>
            <person name="Wimmer E.A."/>
            <person name="Yang X."/>
            <person name="Jones A.K."/>
            <person name="Sattelle D.B."/>
            <person name="Ebert P.R."/>
            <person name="Nelson D."/>
            <person name="Scott J.G."/>
            <person name="Beeman R.W."/>
            <person name="Muthukrishnan S."/>
            <person name="Kramer K.J."/>
            <person name="Arakane Y."/>
            <person name="Beeman R.W."/>
            <person name="Zhu Q."/>
            <person name="Hogenkamp D."/>
            <person name="Dixit R."/>
            <person name="Oppert B."/>
            <person name="Jiang H."/>
            <person name="Zou Z."/>
            <person name="Marshall J."/>
            <person name="Elpidina E."/>
            <person name="Vinokurov K."/>
            <person name="Oppert C."/>
            <person name="Zou Z."/>
            <person name="Evans J."/>
            <person name="Lu Z."/>
            <person name="Zhao P."/>
            <person name="Sumathipala N."/>
            <person name="Altincicek B."/>
            <person name="Vilcinskas A."/>
            <person name="Williams M."/>
            <person name="Hultmark D."/>
            <person name="Hetru C."/>
            <person name="Jiang H."/>
            <person name="Grimmelikhuijzen C.J."/>
            <person name="Hauser F."/>
            <person name="Cazzamali G."/>
            <person name="Williamson M."/>
            <person name="Park Y."/>
            <person name="Li B."/>
            <person name="Tanaka Y."/>
            <person name="Predel R."/>
            <person name="Neupert S."/>
            <person name="Schachtner J."/>
            <person name="Verleyen P."/>
            <person name="Raible F."/>
            <person name="Bork P."/>
            <person name="Friedrich M."/>
            <person name="Walden K.K."/>
            <person name="Robertson H.M."/>
            <person name="Angeli S."/>
            <person name="Foret S."/>
            <person name="Bucher G."/>
            <person name="Schuetz S."/>
            <person name="Maleszka R."/>
            <person name="Wimmer E.A."/>
            <person name="Beeman R.W."/>
            <person name="Lorenzen M."/>
            <person name="Tomoyasu Y."/>
            <person name="Miller S.C."/>
            <person name="Grossmann D."/>
            <person name="Bucher G."/>
        </authorList>
    </citation>
    <scope>NUCLEOTIDE SEQUENCE [LARGE SCALE GENOMIC DNA]</scope>
    <source>
        <strain evidence="1 2">Georgia GA2</strain>
    </source>
</reference>
<keyword evidence="2" id="KW-1185">Reference proteome</keyword>
<gene>
    <name evidence="1" type="primary">GLEAN_03030</name>
    <name evidence="1" type="ORF">TcasGA2_TC003030</name>
</gene>
<dbReference type="EMBL" id="KQ971319">
    <property type="protein sequence ID" value="EFA00205.1"/>
    <property type="molecule type" value="Genomic_DNA"/>
</dbReference>
<name>D6WG48_TRICA</name>
<dbReference type="Proteomes" id="UP000007266">
    <property type="component" value="Linkage group 3"/>
</dbReference>
<accession>D6WG48</accession>
<proteinExistence type="predicted"/>
<evidence type="ECO:0000313" key="2">
    <source>
        <dbReference type="Proteomes" id="UP000007266"/>
    </source>
</evidence>
<sequence>MSEVKVVDSAADVNELVQSCQDDRRDALPVYSWPWKELFDEELKLRETRNRNSNFNRIT</sequence>
<evidence type="ECO:0000313" key="1">
    <source>
        <dbReference type="EMBL" id="EFA00205.1"/>
    </source>
</evidence>
<dbReference type="AlphaFoldDB" id="D6WG48"/>
<organism evidence="1 2">
    <name type="scientific">Tribolium castaneum</name>
    <name type="common">Red flour beetle</name>
    <dbReference type="NCBI Taxonomy" id="7070"/>
    <lineage>
        <taxon>Eukaryota</taxon>
        <taxon>Metazoa</taxon>
        <taxon>Ecdysozoa</taxon>
        <taxon>Arthropoda</taxon>
        <taxon>Hexapoda</taxon>
        <taxon>Insecta</taxon>
        <taxon>Pterygota</taxon>
        <taxon>Neoptera</taxon>
        <taxon>Endopterygota</taxon>
        <taxon>Coleoptera</taxon>
        <taxon>Polyphaga</taxon>
        <taxon>Cucujiformia</taxon>
        <taxon>Tenebrionidae</taxon>
        <taxon>Tenebrionidae incertae sedis</taxon>
        <taxon>Tribolium</taxon>
    </lineage>
</organism>
<reference evidence="1 2" key="2">
    <citation type="journal article" date="2010" name="Nucleic Acids Res.">
        <title>BeetleBase in 2010: revisions to provide comprehensive genomic information for Tribolium castaneum.</title>
        <authorList>
            <person name="Kim H.S."/>
            <person name="Murphy T."/>
            <person name="Xia J."/>
            <person name="Caragea D."/>
            <person name="Park Y."/>
            <person name="Beeman R.W."/>
            <person name="Lorenzen M.D."/>
            <person name="Butcher S."/>
            <person name="Manak J.R."/>
            <person name="Brown S.J."/>
        </authorList>
    </citation>
    <scope>GENOME REANNOTATION</scope>
    <source>
        <strain evidence="1 2">Georgia GA2</strain>
    </source>
</reference>
<dbReference type="InParanoid" id="D6WG48"/>
<dbReference type="HOGENOM" id="CLU_2963818_0_0_1"/>
<protein>
    <submittedName>
        <fullName evidence="1">Uncharacterized protein</fullName>
    </submittedName>
</protein>